<feature type="region of interest" description="Disordered" evidence="2">
    <location>
        <begin position="265"/>
        <end position="292"/>
    </location>
</feature>
<dbReference type="SUPFAM" id="SSF57667">
    <property type="entry name" value="beta-beta-alpha zinc fingers"/>
    <property type="match status" value="1"/>
</dbReference>
<evidence type="ECO:0000259" key="3">
    <source>
        <dbReference type="PROSITE" id="PS50157"/>
    </source>
</evidence>
<feature type="region of interest" description="Disordered" evidence="2">
    <location>
        <begin position="1"/>
        <end position="21"/>
    </location>
</feature>
<keyword evidence="5" id="KW-1185">Reference proteome</keyword>
<dbReference type="Pfam" id="PF00096">
    <property type="entry name" value="zf-C2H2"/>
    <property type="match status" value="1"/>
</dbReference>
<sequence length="424" mass="46761">MEQMKSKPTEDGGKSDSDVEIVEGFGLDKPKVGLNRMSKPTADANDSDSDVEIVGCFALSKPTIREKPPPIPPAMTHIPMPLATPPWSSTDTSMPILSSLLSGNGPIRPPPGSVLCIPCYLCQKRFYDTDLLKEHLGQHGMDIYLSSLQPQVTTVQTTVQQPFLDPTNVHFSSAHSTPPLVSSFNNSCLKRGRPREVSFECQLRKIKLSSSQDLEHHHKRCNAGKAAAANFVCKICNKAYRREGFLTRHMRQKHNFRLFELPKAPPSPCSSAASTSESTFTESSTEPTNAEPVVECYPSSGELMAHGGELQNVDPPSNYCPISEFTATALELTSSPTSTRLIKDEPAIDSHASESHEELAAKAAAFYCPPAEWAAMGRPFANGYFIPMDPNKTYAPRRDDCFLPEFSNWVSKEEMEKYSQRCQT</sequence>
<feature type="compositionally biased region" description="Low complexity" evidence="2">
    <location>
        <begin position="269"/>
        <end position="288"/>
    </location>
</feature>
<accession>A0AAU9GCM9</accession>
<dbReference type="AlphaFoldDB" id="A0AAU9GCM9"/>
<evidence type="ECO:0000313" key="4">
    <source>
        <dbReference type="EMBL" id="BFG05255.1"/>
    </source>
</evidence>
<keyword evidence="1" id="KW-0479">Metal-binding</keyword>
<feature type="compositionally biased region" description="Basic and acidic residues" evidence="2">
    <location>
        <begin position="1"/>
        <end position="17"/>
    </location>
</feature>
<dbReference type="EMBL" id="AP029267">
    <property type="protein sequence ID" value="BFG05255.1"/>
    <property type="molecule type" value="Genomic_DNA"/>
</dbReference>
<proteinExistence type="predicted"/>
<reference evidence="4 5" key="1">
    <citation type="submission" date="2024-02" db="EMBL/GenBank/DDBJ databases">
        <title>A chromosome-level genome assembly of Drosophila madeirensis, a fruit fly species endemic to Madeira island.</title>
        <authorList>
            <person name="Tomihara K."/>
            <person name="Llopart A."/>
            <person name="Yamamoto D."/>
        </authorList>
    </citation>
    <scope>NUCLEOTIDE SEQUENCE [LARGE SCALE GENOMIC DNA]</scope>
    <source>
        <strain evidence="4 5">RF1</strain>
    </source>
</reference>
<evidence type="ECO:0000313" key="5">
    <source>
        <dbReference type="Proteomes" id="UP001500889"/>
    </source>
</evidence>
<dbReference type="GO" id="GO:0008270">
    <property type="term" value="F:zinc ion binding"/>
    <property type="evidence" value="ECO:0007669"/>
    <property type="project" value="UniProtKB-KW"/>
</dbReference>
<name>A0AAU9GCM9_DROMD</name>
<dbReference type="InterPro" id="IPR013087">
    <property type="entry name" value="Znf_C2H2_type"/>
</dbReference>
<dbReference type="PROSITE" id="PS00028">
    <property type="entry name" value="ZINC_FINGER_C2H2_1"/>
    <property type="match status" value="2"/>
</dbReference>
<gene>
    <name evidence="4" type="ORF">DMAD_04032</name>
</gene>
<dbReference type="Gene3D" id="3.30.160.60">
    <property type="entry name" value="Classic Zinc Finger"/>
    <property type="match status" value="1"/>
</dbReference>
<keyword evidence="1" id="KW-0862">Zinc</keyword>
<dbReference type="Proteomes" id="UP001500889">
    <property type="component" value="Chromosome E"/>
</dbReference>
<dbReference type="InterPro" id="IPR036236">
    <property type="entry name" value="Znf_C2H2_sf"/>
</dbReference>
<keyword evidence="1" id="KW-0863">Zinc-finger</keyword>
<protein>
    <recommendedName>
        <fullName evidence="3">C2H2-type domain-containing protein</fullName>
    </recommendedName>
</protein>
<dbReference type="PROSITE" id="PS50157">
    <property type="entry name" value="ZINC_FINGER_C2H2_2"/>
    <property type="match status" value="1"/>
</dbReference>
<evidence type="ECO:0000256" key="2">
    <source>
        <dbReference type="SAM" id="MobiDB-lite"/>
    </source>
</evidence>
<feature type="domain" description="C2H2-type" evidence="3">
    <location>
        <begin position="231"/>
        <end position="254"/>
    </location>
</feature>
<evidence type="ECO:0000256" key="1">
    <source>
        <dbReference type="PROSITE-ProRule" id="PRU00042"/>
    </source>
</evidence>
<dbReference type="SMART" id="SM00355">
    <property type="entry name" value="ZnF_C2H2"/>
    <property type="match status" value="2"/>
</dbReference>
<organism evidence="4 5">
    <name type="scientific">Drosophila madeirensis</name>
    <name type="common">Fruit fly</name>
    <dbReference type="NCBI Taxonomy" id="30013"/>
    <lineage>
        <taxon>Eukaryota</taxon>
        <taxon>Metazoa</taxon>
        <taxon>Ecdysozoa</taxon>
        <taxon>Arthropoda</taxon>
        <taxon>Hexapoda</taxon>
        <taxon>Insecta</taxon>
        <taxon>Pterygota</taxon>
        <taxon>Neoptera</taxon>
        <taxon>Endopterygota</taxon>
        <taxon>Diptera</taxon>
        <taxon>Brachycera</taxon>
        <taxon>Muscomorpha</taxon>
        <taxon>Ephydroidea</taxon>
        <taxon>Drosophilidae</taxon>
        <taxon>Drosophila</taxon>
        <taxon>Sophophora</taxon>
    </lineage>
</organism>